<evidence type="ECO:0000256" key="3">
    <source>
        <dbReference type="ARBA" id="ARBA00022617"/>
    </source>
</evidence>
<evidence type="ECO:0000313" key="9">
    <source>
        <dbReference type="EMBL" id="KAG8063013.1"/>
    </source>
</evidence>
<evidence type="ECO:0000256" key="1">
    <source>
        <dbReference type="ARBA" id="ARBA00001971"/>
    </source>
</evidence>
<evidence type="ECO:0000256" key="7">
    <source>
        <dbReference type="ARBA" id="ARBA00023033"/>
    </source>
</evidence>
<keyword evidence="10" id="KW-1185">Reference proteome</keyword>
<dbReference type="EMBL" id="JAAALK010000286">
    <property type="protein sequence ID" value="KAG8063013.1"/>
    <property type="molecule type" value="Genomic_DNA"/>
</dbReference>
<keyword evidence="5 8" id="KW-0560">Oxidoreductase</keyword>
<keyword evidence="4 8" id="KW-0479">Metal-binding</keyword>
<protein>
    <submittedName>
        <fullName evidence="9">Uncharacterized protein</fullName>
    </submittedName>
</protein>
<dbReference type="InterPro" id="IPR001128">
    <property type="entry name" value="Cyt_P450"/>
</dbReference>
<dbReference type="InterPro" id="IPR017972">
    <property type="entry name" value="Cyt_P450_CS"/>
</dbReference>
<dbReference type="PROSITE" id="PS00086">
    <property type="entry name" value="CYTOCHROME_P450"/>
    <property type="match status" value="1"/>
</dbReference>
<evidence type="ECO:0000256" key="4">
    <source>
        <dbReference type="ARBA" id="ARBA00022723"/>
    </source>
</evidence>
<keyword evidence="6 8" id="KW-0408">Iron</keyword>
<organism evidence="9 10">
    <name type="scientific">Zizania palustris</name>
    <name type="common">Northern wild rice</name>
    <dbReference type="NCBI Taxonomy" id="103762"/>
    <lineage>
        <taxon>Eukaryota</taxon>
        <taxon>Viridiplantae</taxon>
        <taxon>Streptophyta</taxon>
        <taxon>Embryophyta</taxon>
        <taxon>Tracheophyta</taxon>
        <taxon>Spermatophyta</taxon>
        <taxon>Magnoliopsida</taxon>
        <taxon>Liliopsida</taxon>
        <taxon>Poales</taxon>
        <taxon>Poaceae</taxon>
        <taxon>BOP clade</taxon>
        <taxon>Oryzoideae</taxon>
        <taxon>Oryzeae</taxon>
        <taxon>Zizaniinae</taxon>
        <taxon>Zizania</taxon>
    </lineage>
</organism>
<proteinExistence type="inferred from homology"/>
<keyword evidence="3 8" id="KW-0349">Heme</keyword>
<dbReference type="Proteomes" id="UP000729402">
    <property type="component" value="Unassembled WGS sequence"/>
</dbReference>
<dbReference type="InterPro" id="IPR051996">
    <property type="entry name" value="Cytochrome_P450_78A"/>
</dbReference>
<comment type="similarity">
    <text evidence="2 8">Belongs to the cytochrome P450 family.</text>
</comment>
<dbReference type="PANTHER" id="PTHR47946">
    <property type="entry name" value="CYTOCHROME P450 78A7-RELATED"/>
    <property type="match status" value="1"/>
</dbReference>
<dbReference type="GO" id="GO:0016705">
    <property type="term" value="F:oxidoreductase activity, acting on paired donors, with incorporation or reduction of molecular oxygen"/>
    <property type="evidence" value="ECO:0007669"/>
    <property type="project" value="InterPro"/>
</dbReference>
<dbReference type="OrthoDB" id="3934656at2759"/>
<dbReference type="Pfam" id="PF00067">
    <property type="entry name" value="p450"/>
    <property type="match status" value="1"/>
</dbReference>
<reference evidence="9" key="2">
    <citation type="submission" date="2021-02" db="EMBL/GenBank/DDBJ databases">
        <authorList>
            <person name="Kimball J.A."/>
            <person name="Haas M.W."/>
            <person name="Macchietto M."/>
            <person name="Kono T."/>
            <person name="Duquette J."/>
            <person name="Shao M."/>
        </authorList>
    </citation>
    <scope>NUCLEOTIDE SEQUENCE</scope>
    <source>
        <tissue evidence="9">Fresh leaf tissue</tissue>
    </source>
</reference>
<dbReference type="PANTHER" id="PTHR47946:SF18">
    <property type="entry name" value="OS03G0603100 PROTEIN"/>
    <property type="match status" value="1"/>
</dbReference>
<dbReference type="GO" id="GO:0020037">
    <property type="term" value="F:heme binding"/>
    <property type="evidence" value="ECO:0007669"/>
    <property type="project" value="InterPro"/>
</dbReference>
<dbReference type="GO" id="GO:0004497">
    <property type="term" value="F:monooxygenase activity"/>
    <property type="evidence" value="ECO:0007669"/>
    <property type="project" value="UniProtKB-KW"/>
</dbReference>
<keyword evidence="7 8" id="KW-0503">Monooxygenase</keyword>
<comment type="caution">
    <text evidence="9">The sequence shown here is derived from an EMBL/GenBank/DDBJ whole genome shotgun (WGS) entry which is preliminary data.</text>
</comment>
<evidence type="ECO:0000256" key="6">
    <source>
        <dbReference type="ARBA" id="ARBA00023004"/>
    </source>
</evidence>
<sequence>MGEAFYLQKGANLVTKENIENVGGSLQNLPLYLNPPPMIPKYTTISIAMDATPSSTDHEYLLLLLPTSASFLSPYLAVLLVACSLLWLFPGGPAWALSGCRRRPLPGAPGAFAALAGPAAHRVLAALSLSVPGGAELLSFSVGLTRFVVASRPDTAREVLASAAFADRPVKDAARGLLFHRAMGFAPSGDYWRALRRVSSNHLFTPRRVAASAPRRLAIGERMLEHLSFVAANDGDVAVRQVLHAASLDHVMDTVFGTRYEAASQKGAELEAMVKEGYDLLGMFNWGDHLPLLKWLDLQGVRRRCRSLVRRVNVFVGSIIDEHKRRMHDGGGGGNGGGEELPGDFVDVLLGLQGQEKLSDSDMVAVLWEMIFRGTDTVAILLEWIMARMVLHPDIQAKAQAELDAVVGRGRAVSDADVAGLRYLQCVVKETLRVHPPGPLLSWARLAVHDAHVGGHLVPAGTTAMVNMWAIAQDPELWPEPEAFRPERFAEEDVTVLGGDLRLAPFGAGRRVCPGKTLALATVHLWLAQLLHRFEWAPVSGGGVDLSERLNMSLEMEKPLVCKARPRW</sequence>
<evidence type="ECO:0000313" key="10">
    <source>
        <dbReference type="Proteomes" id="UP000729402"/>
    </source>
</evidence>
<comment type="cofactor">
    <cofactor evidence="1">
        <name>heme</name>
        <dbReference type="ChEBI" id="CHEBI:30413"/>
    </cofactor>
</comment>
<reference evidence="9" key="1">
    <citation type="journal article" date="2021" name="bioRxiv">
        <title>Whole Genome Assembly and Annotation of Northern Wild Rice, Zizania palustris L., Supports a Whole Genome Duplication in the Zizania Genus.</title>
        <authorList>
            <person name="Haas M."/>
            <person name="Kono T."/>
            <person name="Macchietto M."/>
            <person name="Millas R."/>
            <person name="McGilp L."/>
            <person name="Shao M."/>
            <person name="Duquette J."/>
            <person name="Hirsch C.N."/>
            <person name="Kimball J."/>
        </authorList>
    </citation>
    <scope>NUCLEOTIDE SEQUENCE</scope>
    <source>
        <tissue evidence="9">Fresh leaf tissue</tissue>
    </source>
</reference>
<gene>
    <name evidence="9" type="ORF">GUJ93_ZPchr0003g18097</name>
</gene>
<evidence type="ECO:0000256" key="8">
    <source>
        <dbReference type="RuleBase" id="RU000461"/>
    </source>
</evidence>
<dbReference type="GO" id="GO:0005506">
    <property type="term" value="F:iron ion binding"/>
    <property type="evidence" value="ECO:0007669"/>
    <property type="project" value="InterPro"/>
</dbReference>
<accession>A0A8J5S2V3</accession>
<dbReference type="FunFam" id="1.10.630.10:FF:000016">
    <property type="entry name" value="Cytochrome P450 78A5"/>
    <property type="match status" value="1"/>
</dbReference>
<evidence type="ECO:0000256" key="2">
    <source>
        <dbReference type="ARBA" id="ARBA00010617"/>
    </source>
</evidence>
<dbReference type="AlphaFoldDB" id="A0A8J5S2V3"/>
<name>A0A8J5S2V3_ZIZPA</name>
<evidence type="ECO:0000256" key="5">
    <source>
        <dbReference type="ARBA" id="ARBA00023002"/>
    </source>
</evidence>